<dbReference type="InterPro" id="IPR016461">
    <property type="entry name" value="COMT-like"/>
</dbReference>
<dbReference type="InterPro" id="IPR029063">
    <property type="entry name" value="SAM-dependent_MTases_sf"/>
</dbReference>
<dbReference type="GO" id="GO:0032259">
    <property type="term" value="P:methylation"/>
    <property type="evidence" value="ECO:0007669"/>
    <property type="project" value="UniProtKB-KW"/>
</dbReference>
<reference evidence="5" key="1">
    <citation type="submission" date="2023-06" db="EMBL/GenBank/DDBJ databases">
        <title>Genome-scale phylogeny and comparative genomics of the fungal order Sordariales.</title>
        <authorList>
            <consortium name="Lawrence Berkeley National Laboratory"/>
            <person name="Hensen N."/>
            <person name="Bonometti L."/>
            <person name="Westerberg I."/>
            <person name="Brannstrom I.O."/>
            <person name="Guillou S."/>
            <person name="Cros-Aarteil S."/>
            <person name="Calhoun S."/>
            <person name="Haridas S."/>
            <person name="Kuo A."/>
            <person name="Mondo S."/>
            <person name="Pangilinan J."/>
            <person name="Riley R."/>
            <person name="LaButti K."/>
            <person name="Andreopoulos B."/>
            <person name="Lipzen A."/>
            <person name="Chen C."/>
            <person name="Yanf M."/>
            <person name="Daum C."/>
            <person name="Ng V."/>
            <person name="Clum A."/>
            <person name="Steindorff A."/>
            <person name="Ohm R."/>
            <person name="Martin F."/>
            <person name="Silar P."/>
            <person name="Natvig D."/>
            <person name="Lalanne C."/>
            <person name="Gautier V."/>
            <person name="Ament-velasquez S.L."/>
            <person name="Kruys A."/>
            <person name="Hutchinson M.I."/>
            <person name="Powell A.J."/>
            <person name="Barry K."/>
            <person name="Miller A.N."/>
            <person name="Grigoriev I.V."/>
            <person name="Debuchy R."/>
            <person name="Gladieux P."/>
            <person name="Thoren M.H."/>
            <person name="Johannesson H."/>
        </authorList>
    </citation>
    <scope>NUCLEOTIDE SEQUENCE</scope>
    <source>
        <strain evidence="5">SMH3391-2</strain>
    </source>
</reference>
<dbReference type="Pfam" id="PF00891">
    <property type="entry name" value="Methyltransf_2"/>
    <property type="match status" value="1"/>
</dbReference>
<keyword evidence="2" id="KW-0808">Transferase</keyword>
<evidence type="ECO:0000256" key="2">
    <source>
        <dbReference type="ARBA" id="ARBA00022679"/>
    </source>
</evidence>
<evidence type="ECO:0000256" key="3">
    <source>
        <dbReference type="ARBA" id="ARBA00022691"/>
    </source>
</evidence>
<sequence length="280" mass="30681">MALPTKNDIQALGYADSPDLDGYMSRVQIIAKAKEAKAKELVRALVTPDQLPNYHGLNMTELVAIRTFINLKVLEAIPKTGSISLTDLSKATGAQESLLDGGDYKHTKFSLAYLLEQPSPGHLFLALVLKNTPEEQAQGIAELVDVGGGHGRARFCPRIVQHVEHDFLTEQPTKRAKAYFMRMILHDYADSVSIEILKRLSAAMSPASRVLVCEMVLPSRASEADFPVAVLDLAVMTMGEKERTEQGFSKMLEAAGLELVKVWRVPGVPGACVEGRLQRL</sequence>
<name>A0AA40CB31_9PEZI</name>
<evidence type="ECO:0000313" key="5">
    <source>
        <dbReference type="EMBL" id="KAK0630863.1"/>
    </source>
</evidence>
<organism evidence="5 6">
    <name type="scientific">Bombardia bombarda</name>
    <dbReference type="NCBI Taxonomy" id="252184"/>
    <lineage>
        <taxon>Eukaryota</taxon>
        <taxon>Fungi</taxon>
        <taxon>Dikarya</taxon>
        <taxon>Ascomycota</taxon>
        <taxon>Pezizomycotina</taxon>
        <taxon>Sordariomycetes</taxon>
        <taxon>Sordariomycetidae</taxon>
        <taxon>Sordariales</taxon>
        <taxon>Lasiosphaeriaceae</taxon>
        <taxon>Bombardia</taxon>
    </lineage>
</organism>
<comment type="caution">
    <text evidence="5">The sequence shown here is derived from an EMBL/GenBank/DDBJ whole genome shotgun (WGS) entry which is preliminary data.</text>
</comment>
<dbReference type="Gene3D" id="3.40.50.150">
    <property type="entry name" value="Vaccinia Virus protein VP39"/>
    <property type="match status" value="1"/>
</dbReference>
<dbReference type="PROSITE" id="PS51683">
    <property type="entry name" value="SAM_OMT_II"/>
    <property type="match status" value="1"/>
</dbReference>
<accession>A0AA40CB31</accession>
<dbReference type="EMBL" id="JAULSR010000002">
    <property type="protein sequence ID" value="KAK0630863.1"/>
    <property type="molecule type" value="Genomic_DNA"/>
</dbReference>
<dbReference type="GO" id="GO:0008171">
    <property type="term" value="F:O-methyltransferase activity"/>
    <property type="evidence" value="ECO:0007669"/>
    <property type="project" value="InterPro"/>
</dbReference>
<dbReference type="AlphaFoldDB" id="A0AA40CB31"/>
<proteinExistence type="predicted"/>
<keyword evidence="1 5" id="KW-0489">Methyltransferase</keyword>
<dbReference type="SUPFAM" id="SSF53335">
    <property type="entry name" value="S-adenosyl-L-methionine-dependent methyltransferases"/>
    <property type="match status" value="1"/>
</dbReference>
<dbReference type="PANTHER" id="PTHR43712:SF1">
    <property type="entry name" value="HYPOTHETICAL O-METHYLTRANSFERASE (EUROFUNG)-RELATED"/>
    <property type="match status" value="1"/>
</dbReference>
<gene>
    <name evidence="5" type="ORF">B0T17DRAFT_654213</name>
</gene>
<evidence type="ECO:0000313" key="6">
    <source>
        <dbReference type="Proteomes" id="UP001174934"/>
    </source>
</evidence>
<dbReference type="InterPro" id="IPR001077">
    <property type="entry name" value="COMT_C"/>
</dbReference>
<protein>
    <submittedName>
        <fullName evidence="5">S-adenosyl-L-methionine-dependent methyltransferase</fullName>
    </submittedName>
</protein>
<evidence type="ECO:0000259" key="4">
    <source>
        <dbReference type="Pfam" id="PF00891"/>
    </source>
</evidence>
<keyword evidence="3" id="KW-0949">S-adenosyl-L-methionine</keyword>
<keyword evidence="6" id="KW-1185">Reference proteome</keyword>
<evidence type="ECO:0000256" key="1">
    <source>
        <dbReference type="ARBA" id="ARBA00022603"/>
    </source>
</evidence>
<dbReference type="PANTHER" id="PTHR43712">
    <property type="entry name" value="PUTATIVE (AFU_ORTHOLOGUE AFUA_4G14580)-RELATED"/>
    <property type="match status" value="1"/>
</dbReference>
<dbReference type="Proteomes" id="UP001174934">
    <property type="component" value="Unassembled WGS sequence"/>
</dbReference>
<feature type="domain" description="O-methyltransferase C-terminal" evidence="4">
    <location>
        <begin position="160"/>
        <end position="257"/>
    </location>
</feature>